<dbReference type="OrthoDB" id="769196at2"/>
<evidence type="ECO:0000313" key="2">
    <source>
        <dbReference type="Proteomes" id="UP000094313"/>
    </source>
</evidence>
<dbReference type="Proteomes" id="UP000094313">
    <property type="component" value="Chromosome"/>
</dbReference>
<dbReference type="KEGG" id="psty:BFS30_00295"/>
<evidence type="ECO:0000313" key="1">
    <source>
        <dbReference type="EMBL" id="AOM75745.1"/>
    </source>
</evidence>
<gene>
    <name evidence="1" type="ORF">BFS30_00295</name>
</gene>
<name>A0A1D7QAP8_9SPHI</name>
<sequence>MAKINMCFEHQVAVKAFFVNRDKIKDPAIIKYLKSDPEGILEISLDGIKKGKWKMTLEWNYEDKDYSLVKNIVIPIPEKAAL</sequence>
<organism evidence="1 2">
    <name type="scientific">Pedobacter steynii</name>
    <dbReference type="NCBI Taxonomy" id="430522"/>
    <lineage>
        <taxon>Bacteria</taxon>
        <taxon>Pseudomonadati</taxon>
        <taxon>Bacteroidota</taxon>
        <taxon>Sphingobacteriia</taxon>
        <taxon>Sphingobacteriales</taxon>
        <taxon>Sphingobacteriaceae</taxon>
        <taxon>Pedobacter</taxon>
    </lineage>
</organism>
<reference evidence="1 2" key="1">
    <citation type="submission" date="2016-08" db="EMBL/GenBank/DDBJ databases">
        <authorList>
            <person name="Seilhamer J.J."/>
        </authorList>
    </citation>
    <scope>NUCLEOTIDE SEQUENCE [LARGE SCALE GENOMIC DNA]</scope>
    <source>
        <strain evidence="1 2">DX4</strain>
    </source>
</reference>
<protein>
    <submittedName>
        <fullName evidence="1">Uncharacterized protein</fullName>
    </submittedName>
</protein>
<dbReference type="RefSeq" id="WP_069377443.1">
    <property type="nucleotide sequence ID" value="NZ_CP017141.1"/>
</dbReference>
<keyword evidence="2" id="KW-1185">Reference proteome</keyword>
<accession>A0A1D7QAP8</accession>
<proteinExistence type="predicted"/>
<dbReference type="EMBL" id="CP017141">
    <property type="protein sequence ID" value="AOM75745.1"/>
    <property type="molecule type" value="Genomic_DNA"/>
</dbReference>
<dbReference type="AlphaFoldDB" id="A0A1D7QAP8"/>